<dbReference type="GO" id="GO:0046872">
    <property type="term" value="F:metal ion binding"/>
    <property type="evidence" value="ECO:0007669"/>
    <property type="project" value="UniProtKB-KW"/>
</dbReference>
<evidence type="ECO:0008006" key="12">
    <source>
        <dbReference type="Google" id="ProtNLM"/>
    </source>
</evidence>
<evidence type="ECO:0000256" key="4">
    <source>
        <dbReference type="ARBA" id="ARBA00023052"/>
    </source>
</evidence>
<dbReference type="EMBL" id="LSYV01000010">
    <property type="protein sequence ID" value="KXZ52491.1"/>
    <property type="molecule type" value="Genomic_DNA"/>
</dbReference>
<evidence type="ECO:0000259" key="9">
    <source>
        <dbReference type="Pfam" id="PF02776"/>
    </source>
</evidence>
<evidence type="ECO:0000313" key="11">
    <source>
        <dbReference type="Proteomes" id="UP000075714"/>
    </source>
</evidence>
<dbReference type="CDD" id="cd07037">
    <property type="entry name" value="TPP_PYR_MenD"/>
    <property type="match status" value="1"/>
</dbReference>
<dbReference type="GO" id="GO:0009234">
    <property type="term" value="P:menaquinone biosynthetic process"/>
    <property type="evidence" value="ECO:0007669"/>
    <property type="project" value="InterPro"/>
</dbReference>
<sequence>MYFSGRRSSAPDTPGASAAEAATRGWSAVAGAGAAWRWWGPGGEGFDSRVVAALQRFLSPDQPRVRIMGGVRFDPRRAPGPEWAPFGSHCFVLPLLELTEAEDCCLLAVTLAWDPAAAAAAAAATAGAGARAGAASAAGKLAAGFGGCASLAEAAARAEAALRRMRPPAPTSAYGLRVTRSEPLHAPSKAEWDSHMATLLGGLQERHDTGAPAAAALASLLDPGLARQEYMTHGQQGLDDLLAALTLSASASASRQPVEGDAGDGLDALRDLIDGKVTVSELAAAAATRAAGSGGGSASGGAAPVDAAGGGGAGGVGEEAEALSKVVMARRTTMRLEGPLYPLHALQSLQERDPRAYQLYFAPGPSPGAAAPEPDAASGAGAGPGPAFLACTPERLYARTGRFVASEAVAGTRPRGRGGDVEQDFWLSLDLLRSAKDHAEFCTVRDWIASQLAGPCEDVNVEIRKSVLKQGSVQHLFGRVAARLRRGRNDAHLLAALHPTPAVCGRPREAALGYLEELEAFDRGWYAGPFGWISGAGAEFVVAIRSGLVCPEQPVAGTTTVAAPPPPPLPSASSPGPAAAVAAAAAAAAVPAPSLPLPASLVHLFAGVGVVRGSDPAAEWQELDLKIRPLSSALLPAPLPAAAPNVNVAWAGLLVEELCRLGVNMFCVAPGSRSSPLTHAIACHPRARLNVCIDERSLGFWAMGYGRAAGRPAAIVTSSGTAVANLLPAVVEASLSGVPLLLLTADRPAELRDTAANQTIDQTKIFGGFTRWFFDLPPPAADVPGRTVLTTASTAYRAAVASAPPGPVHLNLQFREPLAPVPAPWQSGPFLRGLAHWQASQLPYTAHISGAALPAAGPGLSQATGGGAAGMELAAHGAGGADVAALRALLGGAKRGLVVVGELIDPRDILAARQICAVLGWPVVADVLSGLRVGAPPAPRAAADSAAERRSYDSAVPLVHHMDHLLLGDRSWWRRLRPDVILQLGPHLTSKRLGQFMDWAAMEDEAAGGASSPAVPWVYVANHTLRHDPSHLVSHRAVMELPAFRDAVAAPVAAVSLSAAADRAAASGAVVQADGSDPWVGVSSYGRMLLQLDAAVSDEIDSALSSMDSVSEPFIARSLARSLPAGHGLFIGNSMPIRDMDMYACPTAPAASGSGSSGGGRGSIGGGAAGPAAAARQPAAATAASAAAAAVGCPVVGVPVAANRGASGIDGVLSTAAGFAEGLSRPTTLLVGDLSFLHDINGLNLLRSGELRPPLTVVLINNSGGGIFSFLPIASSVPEDEFTPLWATPQNVDLEAMCRAQGIPHQKVTASEGLAPALQAAWGLNRHSVVEVITDRTTNVELHRTIQAAALRAAQHVYALAALSSAASSSSTSAAAAAAGAPWALNPAPLPAAPLPTCPSFRLGGIRWRRYQLPLAKPLTTTANGAEAGDGGSGGGLGYREGLLLRVSLSWPDGSPAGEGLGEVAPLPGLHAESLAEAEVQVGLRPSSLNV</sequence>
<dbReference type="InterPro" id="IPR012001">
    <property type="entry name" value="Thiamin_PyroP_enz_TPP-bd_dom"/>
</dbReference>
<evidence type="ECO:0000256" key="2">
    <source>
        <dbReference type="ARBA" id="ARBA00022723"/>
    </source>
</evidence>
<dbReference type="NCBIfam" id="TIGR00173">
    <property type="entry name" value="menD"/>
    <property type="match status" value="1"/>
</dbReference>
<keyword evidence="11" id="KW-1185">Reference proteome</keyword>
<dbReference type="PANTHER" id="PTHR42916">
    <property type="entry name" value="2-SUCCINYL-5-ENOLPYRUVYL-6-HYDROXY-3-CYCLOHEXENE-1-CARBOXYLATE SYNTHASE"/>
    <property type="match status" value="1"/>
</dbReference>
<dbReference type="PANTHER" id="PTHR42916:SF1">
    <property type="entry name" value="PROTEIN PHYLLO, CHLOROPLASTIC"/>
    <property type="match status" value="1"/>
</dbReference>
<feature type="region of interest" description="Disordered" evidence="6">
    <location>
        <begin position="363"/>
        <end position="382"/>
    </location>
</feature>
<dbReference type="HAMAP" id="MF_01659">
    <property type="entry name" value="MenD"/>
    <property type="match status" value="1"/>
</dbReference>
<feature type="domain" description="Thiamine pyrophosphate enzyme N-terminal TPP-binding" evidence="9">
    <location>
        <begin position="653"/>
        <end position="764"/>
    </location>
</feature>
<feature type="domain" description="Chorismate-utilising enzyme C-terminal" evidence="7">
    <location>
        <begin position="320"/>
        <end position="552"/>
    </location>
</feature>
<dbReference type="OrthoDB" id="8119704at2759"/>
<dbReference type="InterPro" id="IPR029017">
    <property type="entry name" value="Enolase-like_N"/>
</dbReference>
<evidence type="ECO:0000313" key="10">
    <source>
        <dbReference type="EMBL" id="KXZ52491.1"/>
    </source>
</evidence>
<organism evidence="10 11">
    <name type="scientific">Gonium pectorale</name>
    <name type="common">Green alga</name>
    <dbReference type="NCBI Taxonomy" id="33097"/>
    <lineage>
        <taxon>Eukaryota</taxon>
        <taxon>Viridiplantae</taxon>
        <taxon>Chlorophyta</taxon>
        <taxon>core chlorophytes</taxon>
        <taxon>Chlorophyceae</taxon>
        <taxon>CS clade</taxon>
        <taxon>Chlamydomonadales</taxon>
        <taxon>Volvocaceae</taxon>
        <taxon>Gonium</taxon>
    </lineage>
</organism>
<dbReference type="Pfam" id="PF02776">
    <property type="entry name" value="TPP_enzyme_N"/>
    <property type="match status" value="1"/>
</dbReference>
<evidence type="ECO:0000259" key="8">
    <source>
        <dbReference type="Pfam" id="PF02775"/>
    </source>
</evidence>
<keyword evidence="4" id="KW-0786">Thiamine pyrophosphate</keyword>
<evidence type="ECO:0000256" key="1">
    <source>
        <dbReference type="ARBA" id="ARBA00022679"/>
    </source>
</evidence>
<name>A0A150GRQ0_GONPE</name>
<dbReference type="InterPro" id="IPR015890">
    <property type="entry name" value="Chorismate_C"/>
</dbReference>
<evidence type="ECO:0000256" key="5">
    <source>
        <dbReference type="ARBA" id="ARBA00023211"/>
    </source>
</evidence>
<evidence type="ECO:0000259" key="7">
    <source>
        <dbReference type="Pfam" id="PF00425"/>
    </source>
</evidence>
<dbReference type="InterPro" id="IPR005801">
    <property type="entry name" value="ADC_synthase"/>
</dbReference>
<protein>
    <recommendedName>
        <fullName evidence="12">Isochorismate synthase</fullName>
    </recommendedName>
</protein>
<proteinExistence type="inferred from homology"/>
<keyword evidence="3" id="KW-0460">Magnesium</keyword>
<reference evidence="11" key="1">
    <citation type="journal article" date="2016" name="Nat. Commun.">
        <title>The Gonium pectorale genome demonstrates co-option of cell cycle regulation during the evolution of multicellularity.</title>
        <authorList>
            <person name="Hanschen E.R."/>
            <person name="Marriage T.N."/>
            <person name="Ferris P.J."/>
            <person name="Hamaji T."/>
            <person name="Toyoda A."/>
            <person name="Fujiyama A."/>
            <person name="Neme R."/>
            <person name="Noguchi H."/>
            <person name="Minakuchi Y."/>
            <person name="Suzuki M."/>
            <person name="Kawai-Toyooka H."/>
            <person name="Smith D.R."/>
            <person name="Sparks H."/>
            <person name="Anderson J."/>
            <person name="Bakaric R."/>
            <person name="Luria V."/>
            <person name="Karger A."/>
            <person name="Kirschner M.W."/>
            <person name="Durand P.M."/>
            <person name="Michod R.E."/>
            <person name="Nozaki H."/>
            <person name="Olson B.J."/>
        </authorList>
    </citation>
    <scope>NUCLEOTIDE SEQUENCE [LARGE SCALE GENOMIC DNA]</scope>
    <source>
        <strain evidence="11">NIES-2863</strain>
    </source>
</reference>
<dbReference type="InterPro" id="IPR011766">
    <property type="entry name" value="TPP_enzyme_TPP-bd"/>
</dbReference>
<evidence type="ECO:0000256" key="6">
    <source>
        <dbReference type="SAM" id="MobiDB-lite"/>
    </source>
</evidence>
<dbReference type="Proteomes" id="UP000075714">
    <property type="component" value="Unassembled WGS sequence"/>
</dbReference>
<gene>
    <name evidence="10" type="ORF">GPECTOR_9g535</name>
</gene>
<dbReference type="InterPro" id="IPR029061">
    <property type="entry name" value="THDP-binding"/>
</dbReference>
<feature type="domain" description="Thiamine pyrophosphate enzyme TPP-binding" evidence="8">
    <location>
        <begin position="1216"/>
        <end position="1332"/>
    </location>
</feature>
<dbReference type="Gene3D" id="3.30.390.10">
    <property type="entry name" value="Enolase-like, N-terminal domain"/>
    <property type="match status" value="1"/>
</dbReference>
<dbReference type="GO" id="GO:0030976">
    <property type="term" value="F:thiamine pyrophosphate binding"/>
    <property type="evidence" value="ECO:0007669"/>
    <property type="project" value="InterPro"/>
</dbReference>
<dbReference type="STRING" id="33097.A0A150GRQ0"/>
<keyword evidence="2" id="KW-0479">Metal-binding</keyword>
<dbReference type="Gene3D" id="3.40.50.1220">
    <property type="entry name" value="TPP-binding domain"/>
    <property type="match status" value="1"/>
</dbReference>
<keyword evidence="5" id="KW-0464">Manganese</keyword>
<accession>A0A150GRQ0</accession>
<dbReference type="SUPFAM" id="SSF56322">
    <property type="entry name" value="ADC synthase"/>
    <property type="match status" value="1"/>
</dbReference>
<dbReference type="Pfam" id="PF00425">
    <property type="entry name" value="Chorismate_bind"/>
    <property type="match status" value="1"/>
</dbReference>
<dbReference type="Gene3D" id="3.40.50.970">
    <property type="match status" value="2"/>
</dbReference>
<dbReference type="SUPFAM" id="SSF52518">
    <property type="entry name" value="Thiamin diphosphate-binding fold (THDP-binding)"/>
    <property type="match status" value="2"/>
</dbReference>
<evidence type="ECO:0000256" key="3">
    <source>
        <dbReference type="ARBA" id="ARBA00022842"/>
    </source>
</evidence>
<dbReference type="Pfam" id="PF02775">
    <property type="entry name" value="TPP_enzyme_C"/>
    <property type="match status" value="1"/>
</dbReference>
<dbReference type="InterPro" id="IPR004433">
    <property type="entry name" value="MenaQ_synth_MenD"/>
</dbReference>
<comment type="caution">
    <text evidence="10">The sequence shown here is derived from an EMBL/GenBank/DDBJ whole genome shotgun (WGS) entry which is preliminary data.</text>
</comment>
<dbReference type="CDD" id="cd02009">
    <property type="entry name" value="TPP_SHCHC_synthase"/>
    <property type="match status" value="1"/>
</dbReference>
<keyword evidence="1" id="KW-0808">Transferase</keyword>
<feature type="compositionally biased region" description="Low complexity" evidence="6">
    <location>
        <begin position="367"/>
        <end position="379"/>
    </location>
</feature>
<dbReference type="GO" id="GO:0070204">
    <property type="term" value="F:2-succinyl-5-enolpyruvyl-6-hydroxy-3-cyclohexene-1-carboxylic-acid synthase activity"/>
    <property type="evidence" value="ECO:0007669"/>
    <property type="project" value="InterPro"/>
</dbReference>
<dbReference type="Gene3D" id="3.60.120.10">
    <property type="entry name" value="Anthranilate synthase"/>
    <property type="match status" value="1"/>
</dbReference>